<dbReference type="Pfam" id="PF00300">
    <property type="entry name" value="His_Phos_1"/>
    <property type="match status" value="1"/>
</dbReference>
<evidence type="ECO:0000313" key="2">
    <source>
        <dbReference type="Proteomes" id="UP001431784"/>
    </source>
</evidence>
<sequence length="177" mass="19253">MAMILLRHTRPDMAPGICYGRSDPDLAPCFADAAQTLVDTLPDVLRVVSSPLMRCLRLARHVADARAIPLSVDPRLSEMDFGTWEGQPWNDIPRAQLDAWAGDVLHARPHGGESVAALRVRALAALRDHAAPATLVVTHHGVIKCARSLIMGDGAWQSDLPFGQWITFSAQVFTDAT</sequence>
<dbReference type="Gene3D" id="3.40.50.1240">
    <property type="entry name" value="Phosphoglycerate mutase-like"/>
    <property type="match status" value="1"/>
</dbReference>
<dbReference type="SUPFAM" id="SSF53254">
    <property type="entry name" value="Phosphoglycerate mutase-like"/>
    <property type="match status" value="1"/>
</dbReference>
<reference evidence="1" key="1">
    <citation type="submission" date="2023-02" db="EMBL/GenBank/DDBJ databases">
        <title>Description of Roseinatronobacter alkalisoli sp. nov., an alkaliphilic bacerium isolated from soda soil.</title>
        <authorList>
            <person name="Wei W."/>
        </authorList>
    </citation>
    <scope>NUCLEOTIDE SEQUENCE</scope>
    <source>
        <strain evidence="1">HJB301</strain>
    </source>
</reference>
<dbReference type="InterPro" id="IPR013078">
    <property type="entry name" value="His_Pase_superF_clade-1"/>
</dbReference>
<keyword evidence="2" id="KW-1185">Reference proteome</keyword>
<accession>A0ABT5T9J3</accession>
<proteinExistence type="predicted"/>
<organism evidence="1 2">
    <name type="scientific">Roseinatronobacter alkalisoli</name>
    <dbReference type="NCBI Taxonomy" id="3028235"/>
    <lineage>
        <taxon>Bacteria</taxon>
        <taxon>Pseudomonadati</taxon>
        <taxon>Pseudomonadota</taxon>
        <taxon>Alphaproteobacteria</taxon>
        <taxon>Rhodobacterales</taxon>
        <taxon>Paracoccaceae</taxon>
        <taxon>Roseinatronobacter</taxon>
    </lineage>
</organism>
<dbReference type="CDD" id="cd07040">
    <property type="entry name" value="HP"/>
    <property type="match status" value="1"/>
</dbReference>
<name>A0ABT5T9J3_9RHOB</name>
<dbReference type="InterPro" id="IPR029033">
    <property type="entry name" value="His_PPase_superfam"/>
</dbReference>
<dbReference type="EMBL" id="JAQZSM010000010">
    <property type="protein sequence ID" value="MDD7971789.1"/>
    <property type="molecule type" value="Genomic_DNA"/>
</dbReference>
<protein>
    <submittedName>
        <fullName evidence="1">Histidine phosphatase family protein</fullName>
    </submittedName>
</protein>
<dbReference type="SMART" id="SM00855">
    <property type="entry name" value="PGAM"/>
    <property type="match status" value="1"/>
</dbReference>
<evidence type="ECO:0000313" key="1">
    <source>
        <dbReference type="EMBL" id="MDD7971789.1"/>
    </source>
</evidence>
<gene>
    <name evidence="1" type="ORF">PUT78_11820</name>
</gene>
<comment type="caution">
    <text evidence="1">The sequence shown here is derived from an EMBL/GenBank/DDBJ whole genome shotgun (WGS) entry which is preliminary data.</text>
</comment>
<dbReference type="Proteomes" id="UP001431784">
    <property type="component" value="Unassembled WGS sequence"/>
</dbReference>
<dbReference type="RefSeq" id="WP_274352469.1">
    <property type="nucleotide sequence ID" value="NZ_JAQZSM010000010.1"/>
</dbReference>